<sequence length="284" mass="32243">MNTGEIHLSLHSLRKLYDKLYNSEITVSELISSTELLKLSSELQEKKNSLKVQSRTAKLWIMYLDMVDISKAFIWAERTGSLKMHLQAIEHMLPFFAAAGHNNYEKCARVYLQQIRRVKKNHKDVYSVLSTSHFTLRRHTRLWAGIWTDMFIEQALMRSTKSRVLIVSSALTLAEEKHVTVVVDDTDILVLLIYHNTPNTWMHSSIFGDEKRDIKSLQHVLGEKGCKIILFSHALTGCNTTSSLFGESKSAALFGSENANRKELTDIGTKALVSLYSGNPKSTI</sequence>
<dbReference type="Proteomes" id="UP001152799">
    <property type="component" value="Chromosome 4"/>
</dbReference>
<protein>
    <submittedName>
        <fullName evidence="1">Uncharacterized protein</fullName>
    </submittedName>
</protein>
<dbReference type="OrthoDB" id="10059378at2759"/>
<dbReference type="PANTHER" id="PTHR46704:SF1">
    <property type="entry name" value="TELOMERE LENGTH REGULATION PROTEIN TEL2 HOMOLOG"/>
    <property type="match status" value="1"/>
</dbReference>
<dbReference type="PANTHER" id="PTHR46704">
    <property type="entry name" value="CXC DOMAIN-CONTAINING PROTEIN-RELATED"/>
    <property type="match status" value="1"/>
</dbReference>
<name>A0A9N9QPB7_9CUCU</name>
<accession>A0A9N9QPB7</accession>
<reference evidence="1" key="1">
    <citation type="submission" date="2022-01" db="EMBL/GenBank/DDBJ databases">
        <authorList>
            <person name="King R."/>
        </authorList>
    </citation>
    <scope>NUCLEOTIDE SEQUENCE</scope>
</reference>
<proteinExistence type="predicted"/>
<evidence type="ECO:0000313" key="1">
    <source>
        <dbReference type="EMBL" id="CAG9767805.1"/>
    </source>
</evidence>
<keyword evidence="2" id="KW-1185">Reference proteome</keyword>
<organism evidence="1 2">
    <name type="scientific">Ceutorhynchus assimilis</name>
    <name type="common">cabbage seed weevil</name>
    <dbReference type="NCBI Taxonomy" id="467358"/>
    <lineage>
        <taxon>Eukaryota</taxon>
        <taxon>Metazoa</taxon>
        <taxon>Ecdysozoa</taxon>
        <taxon>Arthropoda</taxon>
        <taxon>Hexapoda</taxon>
        <taxon>Insecta</taxon>
        <taxon>Pterygota</taxon>
        <taxon>Neoptera</taxon>
        <taxon>Endopterygota</taxon>
        <taxon>Coleoptera</taxon>
        <taxon>Polyphaga</taxon>
        <taxon>Cucujiformia</taxon>
        <taxon>Curculionidae</taxon>
        <taxon>Ceutorhynchinae</taxon>
        <taxon>Ceutorhynchus</taxon>
    </lineage>
</organism>
<dbReference type="EMBL" id="OU892280">
    <property type="protein sequence ID" value="CAG9767805.1"/>
    <property type="molecule type" value="Genomic_DNA"/>
</dbReference>
<dbReference type="AlphaFoldDB" id="A0A9N9QPB7"/>
<gene>
    <name evidence="1" type="ORF">CEUTPL_LOCUS8361</name>
</gene>
<evidence type="ECO:0000313" key="2">
    <source>
        <dbReference type="Proteomes" id="UP001152799"/>
    </source>
</evidence>